<protein>
    <recommendedName>
        <fullName evidence="3">T4 beta protein</fullName>
    </recommendedName>
</protein>
<evidence type="ECO:0000313" key="2">
    <source>
        <dbReference type="Proteomes" id="UP000076104"/>
    </source>
</evidence>
<gene>
    <name evidence="1" type="ORF">A3K91_2695</name>
</gene>
<evidence type="ECO:0000313" key="1">
    <source>
        <dbReference type="EMBL" id="AMT98262.1"/>
    </source>
</evidence>
<reference evidence="1 2" key="1">
    <citation type="submission" date="2016-03" db="EMBL/GenBank/DDBJ databases">
        <title>Genome sequencing of Psychrobacter alimentarius PAMC 27889.</title>
        <authorList>
            <person name="Lee J."/>
            <person name="Kim O.-S."/>
        </authorList>
    </citation>
    <scope>NUCLEOTIDE SEQUENCE [LARGE SCALE GENOMIC DNA]</scope>
    <source>
        <strain evidence="1 2">PAMC 27889</strain>
    </source>
</reference>
<name>A0ABN4N5I7_9GAMM</name>
<dbReference type="GeneID" id="33059875"/>
<accession>A0ABN4N5I7</accession>
<dbReference type="InterPro" id="IPR025683">
    <property type="entry name" value="Protein_beta"/>
</dbReference>
<dbReference type="Proteomes" id="UP000076104">
    <property type="component" value="Chromosome"/>
</dbReference>
<evidence type="ECO:0008006" key="3">
    <source>
        <dbReference type="Google" id="ProtNLM"/>
    </source>
</evidence>
<proteinExistence type="predicted"/>
<sequence length="371" mass="42520">MILKDFVYVPALRTSVYNLGAVSMLNDSVKDLIIPRLIVTGKNEDCLNGFLVKWGKDRPFFLEVSKYALDLDCELNQLLNNSKQYFSEQYSFFSSKNQYQVIPLVNETDSTNLRDIMQHSLKLVNNFDKVAFRLDIRKDFQASLNLLTTLLSAFSDDLIQKVILIVDAGKISSLSDISTISLNQTLQFINQYKFPLVVFSSTSYPNSRPTSGTSDNFPCLDPIWQYTYINKLLANETKAIYGDFSATDPSTEKFDFDFAVRPIPYGTYLLEDSLEWYTLREGKGGEYDKFREVAKKIRSQNGYHGDTFCEANKIIKSIEDGTRNKAGNQAFWNKLKINEHISAIIDKYHKSLLDMTGQNSEDEDEDEDEDY</sequence>
<organism evidence="1 2">
    <name type="scientific">Psychrobacter alimentarius</name>
    <dbReference type="NCBI Taxonomy" id="261164"/>
    <lineage>
        <taxon>Bacteria</taxon>
        <taxon>Pseudomonadati</taxon>
        <taxon>Pseudomonadota</taxon>
        <taxon>Gammaproteobacteria</taxon>
        <taxon>Moraxellales</taxon>
        <taxon>Moraxellaceae</taxon>
        <taxon>Psychrobacter</taxon>
    </lineage>
</organism>
<dbReference type="Pfam" id="PF14350">
    <property type="entry name" value="Beta_protein"/>
    <property type="match status" value="1"/>
</dbReference>
<dbReference type="EMBL" id="CP014945">
    <property type="protein sequence ID" value="AMT98262.1"/>
    <property type="molecule type" value="Genomic_DNA"/>
</dbReference>
<dbReference type="RefSeq" id="WP_062845735.1">
    <property type="nucleotide sequence ID" value="NZ_CP014945.1"/>
</dbReference>
<keyword evidence="2" id="KW-1185">Reference proteome</keyword>